<dbReference type="GO" id="GO:0015986">
    <property type="term" value="P:proton motive force-driven ATP synthesis"/>
    <property type="evidence" value="ECO:0007669"/>
    <property type="project" value="InterPro"/>
</dbReference>
<keyword evidence="4" id="KW-0138">CF(0)</keyword>
<evidence type="ECO:0000256" key="10">
    <source>
        <dbReference type="SAM" id="MobiDB-lite"/>
    </source>
</evidence>
<keyword evidence="7" id="KW-0496">Mitochondrion</keyword>
<feature type="region of interest" description="Disordered" evidence="10">
    <location>
        <begin position="1"/>
        <end position="36"/>
    </location>
</feature>
<evidence type="ECO:0000256" key="9">
    <source>
        <dbReference type="ARBA" id="ARBA00023310"/>
    </source>
</evidence>
<evidence type="ECO:0000256" key="8">
    <source>
        <dbReference type="ARBA" id="ARBA00023136"/>
    </source>
</evidence>
<evidence type="ECO:0000313" key="11">
    <source>
        <dbReference type="EMBL" id="KAJ3749482.1"/>
    </source>
</evidence>
<dbReference type="Pfam" id="PF04718">
    <property type="entry name" value="ATP-synt_G"/>
    <property type="match status" value="1"/>
</dbReference>
<accession>A0A9W8P9A4</accession>
<comment type="subcellular location">
    <subcellularLocation>
        <location evidence="1">Mitochondrion membrane</location>
    </subcellularLocation>
</comment>
<dbReference type="Proteomes" id="UP001142393">
    <property type="component" value="Unassembled WGS sequence"/>
</dbReference>
<comment type="similarity">
    <text evidence="2">Belongs to the ATPase g subunit family.</text>
</comment>
<evidence type="ECO:0000313" key="12">
    <source>
        <dbReference type="Proteomes" id="UP001142393"/>
    </source>
</evidence>
<dbReference type="AlphaFoldDB" id="A0A9W8P9A4"/>
<keyword evidence="8" id="KW-0472">Membrane</keyword>
<evidence type="ECO:0000256" key="5">
    <source>
        <dbReference type="ARBA" id="ARBA00022781"/>
    </source>
</evidence>
<proteinExistence type="inferred from homology"/>
<keyword evidence="3" id="KW-0813">Transport</keyword>
<evidence type="ECO:0000256" key="6">
    <source>
        <dbReference type="ARBA" id="ARBA00023065"/>
    </source>
</evidence>
<feature type="compositionally biased region" description="Polar residues" evidence="10">
    <location>
        <begin position="20"/>
        <end position="29"/>
    </location>
</feature>
<dbReference type="EMBL" id="JANVFU010000002">
    <property type="protein sequence ID" value="KAJ3749482.1"/>
    <property type="molecule type" value="Genomic_DNA"/>
</dbReference>
<keyword evidence="9" id="KW-0066">ATP synthesis</keyword>
<name>A0A9W8P9A4_9AGAR</name>
<dbReference type="GO" id="GO:0015078">
    <property type="term" value="F:proton transmembrane transporter activity"/>
    <property type="evidence" value="ECO:0007669"/>
    <property type="project" value="InterPro"/>
</dbReference>
<evidence type="ECO:0000256" key="3">
    <source>
        <dbReference type="ARBA" id="ARBA00022448"/>
    </source>
</evidence>
<sequence>MLRPSSFRPALRSRAVRSTRFASTGSNPQLEAAQKKAQDVFSSTQQTATKAFENAKKIAGPLGETAGKYLARATKSAGPLGERAGKLMGTYKEPVLYNFTVFREILKQVYRAEGLSPPSSIDVVRSAYRTMWTNATSKAFWQKTISSGEVARLGVYALEAYGIFKIGEMVGRRSIVGYKLD</sequence>
<dbReference type="GO" id="GO:0045259">
    <property type="term" value="C:proton-transporting ATP synthase complex"/>
    <property type="evidence" value="ECO:0007669"/>
    <property type="project" value="UniProtKB-KW"/>
</dbReference>
<dbReference type="InterPro" id="IPR006808">
    <property type="entry name" value="ATP_synth_F0_gsu_mt"/>
</dbReference>
<reference evidence="11 12" key="1">
    <citation type="journal article" date="2023" name="Proc. Natl. Acad. Sci. U.S.A.">
        <title>A global phylogenomic analysis of the shiitake genus Lentinula.</title>
        <authorList>
            <person name="Sierra-Patev S."/>
            <person name="Min B."/>
            <person name="Naranjo-Ortiz M."/>
            <person name="Looney B."/>
            <person name="Konkel Z."/>
            <person name="Slot J.C."/>
            <person name="Sakamoto Y."/>
            <person name="Steenwyk J.L."/>
            <person name="Rokas A."/>
            <person name="Carro J."/>
            <person name="Camarero S."/>
            <person name="Ferreira P."/>
            <person name="Molpeceres G."/>
            <person name="Ruiz-Duenas F.J."/>
            <person name="Serrano A."/>
            <person name="Henrissat B."/>
            <person name="Drula E."/>
            <person name="Hughes K.W."/>
            <person name="Mata J.L."/>
            <person name="Ishikawa N.K."/>
            <person name="Vargas-Isla R."/>
            <person name="Ushijima S."/>
            <person name="Smith C.A."/>
            <person name="Donoghue J."/>
            <person name="Ahrendt S."/>
            <person name="Andreopoulos W."/>
            <person name="He G."/>
            <person name="LaButti K."/>
            <person name="Lipzen A."/>
            <person name="Ng V."/>
            <person name="Riley R."/>
            <person name="Sandor L."/>
            <person name="Barry K."/>
            <person name="Martinez A.T."/>
            <person name="Xiao Y."/>
            <person name="Gibbons J.G."/>
            <person name="Terashima K."/>
            <person name="Grigoriev I.V."/>
            <person name="Hibbett D."/>
        </authorList>
    </citation>
    <scope>NUCLEOTIDE SEQUENCE [LARGE SCALE GENOMIC DNA]</scope>
    <source>
        <strain evidence="11 12">TFB7810</strain>
    </source>
</reference>
<organism evidence="11 12">
    <name type="scientific">Lentinula detonsa</name>
    <dbReference type="NCBI Taxonomy" id="2804962"/>
    <lineage>
        <taxon>Eukaryota</taxon>
        <taxon>Fungi</taxon>
        <taxon>Dikarya</taxon>
        <taxon>Basidiomycota</taxon>
        <taxon>Agaricomycotina</taxon>
        <taxon>Agaricomycetes</taxon>
        <taxon>Agaricomycetidae</taxon>
        <taxon>Agaricales</taxon>
        <taxon>Marasmiineae</taxon>
        <taxon>Omphalotaceae</taxon>
        <taxon>Lentinula</taxon>
    </lineage>
</organism>
<dbReference type="GO" id="GO:0031966">
    <property type="term" value="C:mitochondrial membrane"/>
    <property type="evidence" value="ECO:0007669"/>
    <property type="project" value="UniProtKB-SubCell"/>
</dbReference>
<keyword evidence="5" id="KW-0375">Hydrogen ion transport</keyword>
<protein>
    <submittedName>
        <fullName evidence="11">Mitochondrial ATP synthase g subunit-domain-containing protein</fullName>
    </submittedName>
</protein>
<keyword evidence="6" id="KW-0406">Ion transport</keyword>
<gene>
    <name evidence="11" type="ORF">DFH05DRAFT_1476932</name>
</gene>
<comment type="caution">
    <text evidence="11">The sequence shown here is derived from an EMBL/GenBank/DDBJ whole genome shotgun (WGS) entry which is preliminary data.</text>
</comment>
<keyword evidence="12" id="KW-1185">Reference proteome</keyword>
<evidence type="ECO:0000256" key="4">
    <source>
        <dbReference type="ARBA" id="ARBA00022547"/>
    </source>
</evidence>
<evidence type="ECO:0000256" key="2">
    <source>
        <dbReference type="ARBA" id="ARBA00005699"/>
    </source>
</evidence>
<evidence type="ECO:0000256" key="1">
    <source>
        <dbReference type="ARBA" id="ARBA00004325"/>
    </source>
</evidence>
<evidence type="ECO:0000256" key="7">
    <source>
        <dbReference type="ARBA" id="ARBA00023128"/>
    </source>
</evidence>